<keyword evidence="5 6" id="KW-0472">Membrane</keyword>
<evidence type="ECO:0000256" key="4">
    <source>
        <dbReference type="ARBA" id="ARBA00022989"/>
    </source>
</evidence>
<feature type="transmembrane region" description="Helical" evidence="6">
    <location>
        <begin position="165"/>
        <end position="192"/>
    </location>
</feature>
<accession>A0A7R9LAL8</accession>
<sequence length="249" mass="26811">MSYGINDFEQTQHGSGYSSGSVGYEFGQFDYTDQEYNTASLATPQPPPPSMFTPSAVDNFDDPFTGMPGQRSTDPYADEPPLLEELGINFDQIVQKTYAVLNPLRRPDPSILHDSDLAGPLVFCLAFGSFLLVSGKVHFGYIYGFGLMGCLAIYSLLNLMATPDIAISIACTVSVLGYCLLPMVVLSGLSILISLKALVGTISVFLAITWCAVSASKLFAIALTLHNQQALIAYPCALLYGVFALLTVF</sequence>
<proteinExistence type="inferred from homology"/>
<keyword evidence="3 6" id="KW-0812">Transmembrane</keyword>
<dbReference type="PANTHER" id="PTHR21236:SF2">
    <property type="entry name" value="PROTEIN YIPF"/>
    <property type="match status" value="1"/>
</dbReference>
<name>A0A7R9LAL8_9ACAR</name>
<comment type="similarity">
    <text evidence="2">Belongs to the YIP1 family.</text>
</comment>
<feature type="transmembrane region" description="Helical" evidence="6">
    <location>
        <begin position="231"/>
        <end position="248"/>
    </location>
</feature>
<dbReference type="AlphaFoldDB" id="A0A7R9LAL8"/>
<protein>
    <recommendedName>
        <fullName evidence="9">Protein YIPF</fullName>
    </recommendedName>
</protein>
<reference evidence="7" key="1">
    <citation type="submission" date="2020-11" db="EMBL/GenBank/DDBJ databases">
        <authorList>
            <person name="Tran Van P."/>
        </authorList>
    </citation>
    <scope>NUCLEOTIDE SEQUENCE</scope>
</reference>
<evidence type="ECO:0000256" key="3">
    <source>
        <dbReference type="ARBA" id="ARBA00022692"/>
    </source>
</evidence>
<dbReference type="EMBL" id="OC914873">
    <property type="protein sequence ID" value="CAD7637089.1"/>
    <property type="molecule type" value="Genomic_DNA"/>
</dbReference>
<evidence type="ECO:0000313" key="8">
    <source>
        <dbReference type="Proteomes" id="UP000728032"/>
    </source>
</evidence>
<feature type="transmembrane region" description="Helical" evidence="6">
    <location>
        <begin position="117"/>
        <end position="133"/>
    </location>
</feature>
<dbReference type="InterPro" id="IPR045231">
    <property type="entry name" value="Yip1/4-like"/>
</dbReference>
<dbReference type="PANTHER" id="PTHR21236">
    <property type="entry name" value="GOLGI MEMBRANE PROTEIN YIP1"/>
    <property type="match status" value="1"/>
</dbReference>
<comment type="subcellular location">
    <subcellularLocation>
        <location evidence="1">Membrane</location>
        <topology evidence="1">Multi-pass membrane protein</topology>
    </subcellularLocation>
</comment>
<feature type="transmembrane region" description="Helical" evidence="6">
    <location>
        <begin position="140"/>
        <end position="159"/>
    </location>
</feature>
<evidence type="ECO:0000256" key="5">
    <source>
        <dbReference type="ARBA" id="ARBA00023136"/>
    </source>
</evidence>
<dbReference type="GO" id="GO:0006888">
    <property type="term" value="P:endoplasmic reticulum to Golgi vesicle-mediated transport"/>
    <property type="evidence" value="ECO:0007669"/>
    <property type="project" value="InterPro"/>
</dbReference>
<dbReference type="Proteomes" id="UP000728032">
    <property type="component" value="Unassembled WGS sequence"/>
</dbReference>
<evidence type="ECO:0000256" key="1">
    <source>
        <dbReference type="ARBA" id="ARBA00004141"/>
    </source>
</evidence>
<organism evidence="7">
    <name type="scientific">Oppiella nova</name>
    <dbReference type="NCBI Taxonomy" id="334625"/>
    <lineage>
        <taxon>Eukaryota</taxon>
        <taxon>Metazoa</taxon>
        <taxon>Ecdysozoa</taxon>
        <taxon>Arthropoda</taxon>
        <taxon>Chelicerata</taxon>
        <taxon>Arachnida</taxon>
        <taxon>Acari</taxon>
        <taxon>Acariformes</taxon>
        <taxon>Sarcoptiformes</taxon>
        <taxon>Oribatida</taxon>
        <taxon>Brachypylina</taxon>
        <taxon>Oppioidea</taxon>
        <taxon>Oppiidae</taxon>
        <taxon>Oppiella</taxon>
    </lineage>
</organism>
<dbReference type="EMBL" id="CAJPVJ010000048">
    <property type="protein sequence ID" value="CAG2159592.1"/>
    <property type="molecule type" value="Genomic_DNA"/>
</dbReference>
<keyword evidence="4 6" id="KW-1133">Transmembrane helix</keyword>
<dbReference type="GO" id="GO:0048280">
    <property type="term" value="P:vesicle fusion with Golgi apparatus"/>
    <property type="evidence" value="ECO:0007669"/>
    <property type="project" value="TreeGrafter"/>
</dbReference>
<dbReference type="GO" id="GO:0005802">
    <property type="term" value="C:trans-Golgi network"/>
    <property type="evidence" value="ECO:0007669"/>
    <property type="project" value="TreeGrafter"/>
</dbReference>
<dbReference type="OrthoDB" id="440385at2759"/>
<dbReference type="GO" id="GO:0016020">
    <property type="term" value="C:membrane"/>
    <property type="evidence" value="ECO:0007669"/>
    <property type="project" value="UniProtKB-SubCell"/>
</dbReference>
<gene>
    <name evidence="7" type="ORF">ONB1V03_LOCUS606</name>
</gene>
<evidence type="ECO:0000256" key="2">
    <source>
        <dbReference type="ARBA" id="ARBA00010596"/>
    </source>
</evidence>
<evidence type="ECO:0000313" key="7">
    <source>
        <dbReference type="EMBL" id="CAD7637089.1"/>
    </source>
</evidence>
<keyword evidence="8" id="KW-1185">Reference proteome</keyword>
<evidence type="ECO:0000256" key="6">
    <source>
        <dbReference type="SAM" id="Phobius"/>
    </source>
</evidence>
<evidence type="ECO:0008006" key="9">
    <source>
        <dbReference type="Google" id="ProtNLM"/>
    </source>
</evidence>